<accession>A0A0A8Y7B5</accession>
<organism evidence="1">
    <name type="scientific">Arundo donax</name>
    <name type="common">Giant reed</name>
    <name type="synonym">Donax arundinaceus</name>
    <dbReference type="NCBI Taxonomy" id="35708"/>
    <lineage>
        <taxon>Eukaryota</taxon>
        <taxon>Viridiplantae</taxon>
        <taxon>Streptophyta</taxon>
        <taxon>Embryophyta</taxon>
        <taxon>Tracheophyta</taxon>
        <taxon>Spermatophyta</taxon>
        <taxon>Magnoliopsida</taxon>
        <taxon>Liliopsida</taxon>
        <taxon>Poales</taxon>
        <taxon>Poaceae</taxon>
        <taxon>PACMAD clade</taxon>
        <taxon>Arundinoideae</taxon>
        <taxon>Arundineae</taxon>
        <taxon>Arundo</taxon>
    </lineage>
</organism>
<name>A0A0A8Y7B5_ARUDO</name>
<dbReference type="EMBL" id="GBRH01276842">
    <property type="protein sequence ID" value="JAD21053.1"/>
    <property type="molecule type" value="Transcribed_RNA"/>
</dbReference>
<reference evidence="1" key="2">
    <citation type="journal article" date="2015" name="Data Brief">
        <title>Shoot transcriptome of the giant reed, Arundo donax.</title>
        <authorList>
            <person name="Barrero R.A."/>
            <person name="Guerrero F.D."/>
            <person name="Moolhuijzen P."/>
            <person name="Goolsby J.A."/>
            <person name="Tidwell J."/>
            <person name="Bellgard S.E."/>
            <person name="Bellgard M.I."/>
        </authorList>
    </citation>
    <scope>NUCLEOTIDE SEQUENCE</scope>
    <source>
        <tissue evidence="1">Shoot tissue taken approximately 20 cm above the soil surface</tissue>
    </source>
</reference>
<protein>
    <submittedName>
        <fullName evidence="1">Uncharacterized protein</fullName>
    </submittedName>
</protein>
<evidence type="ECO:0000313" key="1">
    <source>
        <dbReference type="EMBL" id="JAD21053.1"/>
    </source>
</evidence>
<sequence>MCLRGVNSGSTC</sequence>
<proteinExistence type="predicted"/>
<reference evidence="1" key="1">
    <citation type="submission" date="2014-09" db="EMBL/GenBank/DDBJ databases">
        <authorList>
            <person name="Magalhaes I.L.F."/>
            <person name="Oliveira U."/>
            <person name="Santos F.R."/>
            <person name="Vidigal T.H.D.A."/>
            <person name="Brescovit A.D."/>
            <person name="Santos A.J."/>
        </authorList>
    </citation>
    <scope>NUCLEOTIDE SEQUENCE</scope>
    <source>
        <tissue evidence="1">Shoot tissue taken approximately 20 cm above the soil surface</tissue>
    </source>
</reference>